<feature type="transmembrane region" description="Helical" evidence="1">
    <location>
        <begin position="33"/>
        <end position="53"/>
    </location>
</feature>
<feature type="transmembrane region" description="Helical" evidence="1">
    <location>
        <begin position="99"/>
        <end position="120"/>
    </location>
</feature>
<keyword evidence="3" id="KW-1185">Reference proteome</keyword>
<dbReference type="EMBL" id="LEKV01004362">
    <property type="protein sequence ID" value="KVH96084.1"/>
    <property type="molecule type" value="Genomic_DNA"/>
</dbReference>
<organism evidence="2 3">
    <name type="scientific">Cynara cardunculus var. scolymus</name>
    <name type="common">Globe artichoke</name>
    <name type="synonym">Cynara scolymus</name>
    <dbReference type="NCBI Taxonomy" id="59895"/>
    <lineage>
        <taxon>Eukaryota</taxon>
        <taxon>Viridiplantae</taxon>
        <taxon>Streptophyta</taxon>
        <taxon>Embryophyta</taxon>
        <taxon>Tracheophyta</taxon>
        <taxon>Spermatophyta</taxon>
        <taxon>Magnoliopsida</taxon>
        <taxon>eudicotyledons</taxon>
        <taxon>Gunneridae</taxon>
        <taxon>Pentapetalae</taxon>
        <taxon>asterids</taxon>
        <taxon>campanulids</taxon>
        <taxon>Asterales</taxon>
        <taxon>Asteraceae</taxon>
        <taxon>Carduoideae</taxon>
        <taxon>Cardueae</taxon>
        <taxon>Carduinae</taxon>
        <taxon>Cynara</taxon>
    </lineage>
</organism>
<evidence type="ECO:0000256" key="1">
    <source>
        <dbReference type="SAM" id="Phobius"/>
    </source>
</evidence>
<sequence>MDRYYQRLKDDPLYFYKEKLQDSVHHDELSSSLLTVSVASSIAILGFCFALTYRLHRLFHFHPSPSPSRLLHFHQSPSPLPPPSPSLSLSPTVVVTSPLLSVTVVVSVSVAFSQGASLFFNPLLHRRGSNAFVVLEID</sequence>
<proteinExistence type="predicted"/>
<dbReference type="AlphaFoldDB" id="A0A118JWT8"/>
<evidence type="ECO:0000313" key="2">
    <source>
        <dbReference type="EMBL" id="KVH96084.1"/>
    </source>
</evidence>
<keyword evidence="1" id="KW-0472">Membrane</keyword>
<gene>
    <name evidence="2" type="ORF">Ccrd_001831</name>
</gene>
<feature type="non-terminal residue" evidence="2">
    <location>
        <position position="1"/>
    </location>
</feature>
<name>A0A118JWT8_CYNCS</name>
<accession>A0A118JWT8</accession>
<reference evidence="2 3" key="1">
    <citation type="journal article" date="2016" name="Sci. Rep.">
        <title>The genome sequence of the outbreeding globe artichoke constructed de novo incorporating a phase-aware low-pass sequencing strategy of F1 progeny.</title>
        <authorList>
            <person name="Scaglione D."/>
            <person name="Reyes-Chin-Wo S."/>
            <person name="Acquadro A."/>
            <person name="Froenicke L."/>
            <person name="Portis E."/>
            <person name="Beitel C."/>
            <person name="Tirone M."/>
            <person name="Mauro R."/>
            <person name="Lo Monaco A."/>
            <person name="Mauromicale G."/>
            <person name="Faccioli P."/>
            <person name="Cattivelli L."/>
            <person name="Rieseberg L."/>
            <person name="Michelmore R."/>
            <person name="Lanteri S."/>
        </authorList>
    </citation>
    <scope>NUCLEOTIDE SEQUENCE [LARGE SCALE GENOMIC DNA]</scope>
    <source>
        <strain evidence="2">2C</strain>
    </source>
</reference>
<comment type="caution">
    <text evidence="2">The sequence shown here is derived from an EMBL/GenBank/DDBJ whole genome shotgun (WGS) entry which is preliminary data.</text>
</comment>
<dbReference type="Gramene" id="KVH96084">
    <property type="protein sequence ID" value="KVH96084"/>
    <property type="gene ID" value="Ccrd_001831"/>
</dbReference>
<keyword evidence="1" id="KW-0812">Transmembrane</keyword>
<keyword evidence="1" id="KW-1133">Transmembrane helix</keyword>
<protein>
    <submittedName>
        <fullName evidence="2">Uncharacterized protein</fullName>
    </submittedName>
</protein>
<evidence type="ECO:0000313" key="3">
    <source>
        <dbReference type="Proteomes" id="UP000243975"/>
    </source>
</evidence>
<dbReference type="Proteomes" id="UP000243975">
    <property type="component" value="Unassembled WGS sequence"/>
</dbReference>